<dbReference type="AlphaFoldDB" id="A0A812KTT2"/>
<protein>
    <submittedName>
        <fullName evidence="1">Uncharacterized protein</fullName>
    </submittedName>
</protein>
<feature type="non-terminal residue" evidence="1">
    <location>
        <position position="109"/>
    </location>
</feature>
<organism evidence="1 2">
    <name type="scientific">Symbiodinium natans</name>
    <dbReference type="NCBI Taxonomy" id="878477"/>
    <lineage>
        <taxon>Eukaryota</taxon>
        <taxon>Sar</taxon>
        <taxon>Alveolata</taxon>
        <taxon>Dinophyceae</taxon>
        <taxon>Suessiales</taxon>
        <taxon>Symbiodiniaceae</taxon>
        <taxon>Symbiodinium</taxon>
    </lineage>
</organism>
<dbReference type="EMBL" id="CAJNDS010000773">
    <property type="protein sequence ID" value="CAE7232925.1"/>
    <property type="molecule type" value="Genomic_DNA"/>
</dbReference>
<name>A0A812KTT2_9DINO</name>
<evidence type="ECO:0000313" key="1">
    <source>
        <dbReference type="EMBL" id="CAE7232925.1"/>
    </source>
</evidence>
<accession>A0A812KTT2</accession>
<keyword evidence="2" id="KW-1185">Reference proteome</keyword>
<comment type="caution">
    <text evidence="1">The sequence shown here is derived from an EMBL/GenBank/DDBJ whole genome shotgun (WGS) entry which is preliminary data.</text>
</comment>
<sequence length="109" mass="12239">MGSTVFPRNASSPVIWLQVEIQDPVLDTELRDRAAGREANPEAEHEEDVLQIRWLRPCLCGVLSSHIGDKKRLTRLQQCLDSVAEQTLPLDGFYVVWSAPDAIALEVEK</sequence>
<reference evidence="1" key="1">
    <citation type="submission" date="2021-02" db="EMBL/GenBank/DDBJ databases">
        <authorList>
            <person name="Dougan E. K."/>
            <person name="Rhodes N."/>
            <person name="Thang M."/>
            <person name="Chan C."/>
        </authorList>
    </citation>
    <scope>NUCLEOTIDE SEQUENCE</scope>
</reference>
<evidence type="ECO:0000313" key="2">
    <source>
        <dbReference type="Proteomes" id="UP000604046"/>
    </source>
</evidence>
<proteinExistence type="predicted"/>
<dbReference type="OrthoDB" id="409378at2759"/>
<dbReference type="Proteomes" id="UP000604046">
    <property type="component" value="Unassembled WGS sequence"/>
</dbReference>
<gene>
    <name evidence="1" type="ORF">SNAT2548_LOCUS9680</name>
</gene>